<evidence type="ECO:0000256" key="2">
    <source>
        <dbReference type="SAM" id="SignalP"/>
    </source>
</evidence>
<feature type="chain" id="PRO_5022952918" evidence="2">
    <location>
        <begin position="25"/>
        <end position="264"/>
    </location>
</feature>
<feature type="compositionally biased region" description="Polar residues" evidence="1">
    <location>
        <begin position="37"/>
        <end position="47"/>
    </location>
</feature>
<feature type="signal peptide" evidence="2">
    <location>
        <begin position="1"/>
        <end position="24"/>
    </location>
</feature>
<organism evidence="3 4">
    <name type="scientific">Marmota monax</name>
    <name type="common">Woodchuck</name>
    <dbReference type="NCBI Taxonomy" id="9995"/>
    <lineage>
        <taxon>Eukaryota</taxon>
        <taxon>Metazoa</taxon>
        <taxon>Chordata</taxon>
        <taxon>Craniata</taxon>
        <taxon>Vertebrata</taxon>
        <taxon>Euteleostomi</taxon>
        <taxon>Mammalia</taxon>
        <taxon>Eutheria</taxon>
        <taxon>Euarchontoglires</taxon>
        <taxon>Glires</taxon>
        <taxon>Rodentia</taxon>
        <taxon>Sciuromorpha</taxon>
        <taxon>Sciuridae</taxon>
        <taxon>Xerinae</taxon>
        <taxon>Marmotini</taxon>
        <taxon>Marmota</taxon>
    </lineage>
</organism>
<dbReference type="EMBL" id="CABDUW010000039">
    <property type="protein sequence ID" value="VTJ54538.1"/>
    <property type="molecule type" value="Genomic_DNA"/>
</dbReference>
<keyword evidence="2" id="KW-0732">Signal</keyword>
<accession>A0A5E4ABG2</accession>
<feature type="compositionally biased region" description="Polar residues" evidence="1">
    <location>
        <begin position="78"/>
        <end position="89"/>
    </location>
</feature>
<protein>
    <submittedName>
        <fullName evidence="3">Uncharacterized protein</fullName>
    </submittedName>
</protein>
<feature type="region of interest" description="Disordered" evidence="1">
    <location>
        <begin position="211"/>
        <end position="264"/>
    </location>
</feature>
<feature type="region of interest" description="Disordered" evidence="1">
    <location>
        <begin position="27"/>
        <end position="47"/>
    </location>
</feature>
<sequence>MCAERLGQFVTLALVLATFDLARGTDATYPPEGPQDRGSQQKGRLSLQNTGKCVRPCGHELRERTLCTHAARPGRFAQNRTPTPVSANSWGGAGRAKESARPSYVCAGLGAPGICTQRVSGPVQSVLLHSGWPEGGSEGPPSRAKPCIGRTSLLQLASSGSTASLLPQKMPDIPELCWLDELHRELPRGGIAFERDRGGAKRTSVVLPQSSVPGQVSMRRNGDRTEPCAASALCSPASCEQSRARRAGHRAGSFPSSGERRKIA</sequence>
<feature type="region of interest" description="Disordered" evidence="1">
    <location>
        <begin position="75"/>
        <end position="94"/>
    </location>
</feature>
<evidence type="ECO:0000256" key="1">
    <source>
        <dbReference type="SAM" id="MobiDB-lite"/>
    </source>
</evidence>
<comment type="caution">
    <text evidence="3">The sequence shown here is derived from an EMBL/GenBank/DDBJ whole genome shotgun (WGS) entry which is preliminary data.</text>
</comment>
<name>A0A5E4ABG2_MARMO</name>
<proteinExistence type="predicted"/>
<feature type="compositionally biased region" description="Low complexity" evidence="1">
    <location>
        <begin position="227"/>
        <end position="239"/>
    </location>
</feature>
<dbReference type="Proteomes" id="UP000335636">
    <property type="component" value="Unassembled WGS sequence"/>
</dbReference>
<dbReference type="AlphaFoldDB" id="A0A5E4ABG2"/>
<gene>
    <name evidence="3" type="ORF">MONAX_5E046030</name>
</gene>
<evidence type="ECO:0000313" key="4">
    <source>
        <dbReference type="Proteomes" id="UP000335636"/>
    </source>
</evidence>
<keyword evidence="4" id="KW-1185">Reference proteome</keyword>
<reference evidence="3" key="1">
    <citation type="submission" date="2019-04" db="EMBL/GenBank/DDBJ databases">
        <authorList>
            <person name="Alioto T."/>
            <person name="Alioto T."/>
        </authorList>
    </citation>
    <scope>NUCLEOTIDE SEQUENCE [LARGE SCALE GENOMIC DNA]</scope>
</reference>
<evidence type="ECO:0000313" key="3">
    <source>
        <dbReference type="EMBL" id="VTJ54538.1"/>
    </source>
</evidence>